<dbReference type="PANTHER" id="PTHR13037">
    <property type="entry name" value="FORMIN"/>
    <property type="match status" value="1"/>
</dbReference>
<feature type="compositionally biased region" description="Pro residues" evidence="2">
    <location>
        <begin position="1656"/>
        <end position="1665"/>
    </location>
</feature>
<feature type="compositionally biased region" description="Low complexity" evidence="2">
    <location>
        <begin position="474"/>
        <end position="489"/>
    </location>
</feature>
<feature type="region of interest" description="Disordered" evidence="2">
    <location>
        <begin position="2441"/>
        <end position="2462"/>
    </location>
</feature>
<feature type="region of interest" description="Disordered" evidence="2">
    <location>
        <begin position="2215"/>
        <end position="2349"/>
    </location>
</feature>
<sequence>MDFDDVWDDDDWTSFDQHQTSSAGRQAPSGFTTSSRAMPGLRHPPPSSGLRRQPLSKVTPNIIASRRRASQGVLPAKEALTTASGGRSEAEAEATSAADSVPRRVRPRIDQQPLPLRRDKQGQLFLPPLPAAPSPTAAAAPQSLQQPRHRTLLNYALSLFRTRLVAWKLIPPDPDGKTAAAAPGGGQVGAATKPEAAGAPVASGRSNTTLPSTADLEQLGSAVAALQGALRDCGGCNGGGGGGSASWRAGHPAAAAPVTVRDRGDVWRLCRLCMEAAYQAVQPAGSVPGVLDLSRTLQGLAGKMYDLLCELPTPGSPTGVRIQAGGVAAAAVAVAMAADDQEEEDSAAALFARVAFFVRALSTNLLIRLQGLLSSPHMPPDLVTDTALDAATKLMMVASRKLDGGGGGGGGDGDGQAGFLPSQQPLPSQHRHHHQQQKRRDVLGDMQDGLTLLADTLAFLEAVLEVGPPGLQHGAAAANGAATAAAGEQQQEEAGDAVQWRREVDPAGELGDTRRQVLTMLISGNLRLGNFEDALSYIREYERPLAEFSSGTGDGADAGKAFSRRSNELQLEVALFRLRACLGLGRPAEAAAVLAREVEPNPSCTYDIVKAAISRLLNPPSPSLEHLLTSLPAITTCLMASLARCRQAAGGGSNGAGGGGRKRSAVQQAQGGRGGVGTGGGTAAQPWPPYAGAELVLQVAKAVSCYEDLSAKSPVISVRRSTSPYITHARVLGGWGDLHLQGPIAEQQLLSLLAHDDVVAAVCDAADPRDRLHRLLFARGAAAYQQADSEAAARLFAAALLYAASGGSAPYCRTARMLSNCYVVLGQTRMAMGYLDLVEPHEPDTAALLLLRLRLVMKIQAEEAAAAAAAAAGPPRPAVCAALNGGGSEDGARSLGSGTAAAAAAAAAAAMQNDTEPLRLMDRLPQCCDFEIHHLTVAYDIATRAGRHRIAIAATQLAMRFCGTGIDSGHDAAAAVTAEAGPGAMPPRPPPSQRHPAAAAAVADLTIPLQLTRNCLVARLRADPALTASATAAATAAAAAAAAVVDDSRDGGAGGAPGTDGAALRLSYGTAMASLQDLRWLCGRLQTAETRDIASMAAEAKPTLEWLRDVALGLVYEGLGVGMELAGGGGGGSADAATECTTASEHGRDGGGCDGGGGTSLRGPLRNHLAHQRPYRVLPGPYDCMERDPELFKDRGEAQCPTVAPQRPGDWRMARTALGCARQLGAAARAAGGANGAPPSLDRCASVRDRRQAVASGGGGGGGGGGASCGDICGSEGRCDGWQLKLHTATVAVAACMLQSIAGPPDTDAGDGDGGGGGGGGGDAPAAVVESARKLLLLLQDCSNPGAKSDPRVADRPAGHHKDHHIARTSAAGQVQAAAAAAAATTVPVGASASSLRAATSQLLFVAATYLRDERGQKAALQALVEDTAVSATQLEALAELCLAPGRPWRCAPMACSLLGFAMRKALAAAPPPPSGACRSRRAEDSSVDIVARVCGHPGPSGGCFSSAVHQYDLEYVSGLQKSQQRYGSSAALAAAVASHLWASCYNAAVAEGVSSNGGSGGGHERGMSQQLLAMAVKLAGLNDDGGGGGGGASGNGGGDAGGGSGTELGRLLEQAFTVSLETLLPRPPPPAPPLPPPSPRPVAAAADVTEAHPAPRLPPPPRPPLALASSPPRKPTPPAINNNSTTATTRNNKTKNEVNNNGTVDIEAPKLNSRGRNPLGGGCTAAVAAMHMPTPPPRPPPPPSQLSSAVVKVVTSEAKEAEGGGGVPVGRAERRTPKKAAAAPALPPHLPQAPAPTQVGASAASAAPPRAVKLVRGISGAARRPLKPPAAAVPANSEMPAAARTPAALRATAAAPPLLPALAAKAAAAPPPPADADEPDPMGQQLTLPAGGANHQQRSGGGACEMAAATAPSLPGDAAGNGTDGSKRTCGAPADDDGSARCGGDNACVGGPRTVTPAAKESADSSSEPCPKQDAERGAYIGRDGQRDPVLASAEQGEVREEEEHYRREQVEGHHRELEDSHDEAIHRRDDWEPGREEVQRQEVKAAHVEQREGEGTEEGVEEAEKPHMRQGGGPPRLQPLPPPPPPQQQQKQQKQQEDEKEEQEEEEAKRSEVGADQVSWCGREELGRGGGGGSKEATVPLLDPGSQGVVTESTDDTSDGGVEGQAANPQRRSADAPGVSEQLGDEEGGPAVMAMDLGGAAEMATGEEFQEVLEEEKVEASEPATKKEEDLEVEEEMGMEEEAKKEMEEMEAAATGMMDGDSGAAIARSAKEPDDAAERGVASAGAAASDDERTARDGGDAAGLSPPERGQGAAEVPIAEGRSGSGSRAQPQSMIAAPDQPQGSPCRVNRLKLTSLMEGMEAHVCITSAPAPSELQKGEVEVVTHESGARALGVPAAAATVPPDGPAAAAAPSGTAQLAVAAPSRCETTAAMSQGLVAAPSGGQKASAPSEGPAAAAPSSCKVEGNSEVAIQTLANSEQLIACFDKPTNARKGPAPHSPRAPGGVGSRSGGAGAGASATGLLPIDRTAEPPELRVADESTSTQPPATEAPAERLLVAAAARPVPAAAAATATMAAALGADGASVATATAPAGVAGAISSGDEHQAGEQSGTLQRPHQAVGESPTADPTTPSAAAVVAAESISSFRLVLGLQSVPAGAPPSTTLPSQTGLVAGSAMAAAVVAGPVAVPVRARRPQGQADGSRSALAVALIAEVKMNAEAEEEVQVPPTGSCEGKKQASAAVLQDDVSGGEVTVAAAAVASTDARDNFGSCKPQPQTAAAEAVGAAAPALPPAPTGRPAAAAAQASVPPLRNDVDGVTALDLEKDDEEERGRSAKRARWRSPSPVLLLRRDSGPVERDGRGRGLRVPATIASVLPPLPSPLPLAVSAPALPPAAKSKSLPALQIVANCSGEVTPGNPPPRDASGAVTMEGCGKAVSIQTVVAVGAAASTAAPINNPDDRIATAAAAEDGTASAIDVASEKSAPGGGEVASGRNNAYADGVDALMLDEW</sequence>
<protein>
    <submittedName>
        <fullName evidence="3">Uncharacterized protein</fullName>
    </submittedName>
</protein>
<feature type="region of interest" description="Disordered" evidence="2">
    <location>
        <begin position="1865"/>
        <end position="2194"/>
    </location>
</feature>
<proteinExistence type="predicted"/>
<organism evidence="4">
    <name type="scientific">Volvox carteri f. nagariensis</name>
    <dbReference type="NCBI Taxonomy" id="3068"/>
    <lineage>
        <taxon>Eukaryota</taxon>
        <taxon>Viridiplantae</taxon>
        <taxon>Chlorophyta</taxon>
        <taxon>core chlorophytes</taxon>
        <taxon>Chlorophyceae</taxon>
        <taxon>CS clade</taxon>
        <taxon>Chlamydomonadales</taxon>
        <taxon>Volvocaceae</taxon>
        <taxon>Volvox</taxon>
    </lineage>
</organism>
<accession>D8U679</accession>
<feature type="region of interest" description="Disordered" evidence="2">
    <location>
        <begin position="2489"/>
        <end position="2527"/>
    </location>
</feature>
<reference evidence="3 4" key="1">
    <citation type="journal article" date="2010" name="Science">
        <title>Genomic analysis of organismal complexity in the multicellular green alga Volvox carteri.</title>
        <authorList>
            <person name="Prochnik S.E."/>
            <person name="Umen J."/>
            <person name="Nedelcu A.M."/>
            <person name="Hallmann A."/>
            <person name="Miller S.M."/>
            <person name="Nishii I."/>
            <person name="Ferris P."/>
            <person name="Kuo A."/>
            <person name="Mitros T."/>
            <person name="Fritz-Laylin L.K."/>
            <person name="Hellsten U."/>
            <person name="Chapman J."/>
            <person name="Simakov O."/>
            <person name="Rensing S.A."/>
            <person name="Terry A."/>
            <person name="Pangilinan J."/>
            <person name="Kapitonov V."/>
            <person name="Jurka J."/>
            <person name="Salamov A."/>
            <person name="Shapiro H."/>
            <person name="Schmutz J."/>
            <person name="Grimwood J."/>
            <person name="Lindquist E."/>
            <person name="Lucas S."/>
            <person name="Grigoriev I.V."/>
            <person name="Schmitt R."/>
            <person name="Kirk D."/>
            <person name="Rokhsar D.S."/>
        </authorList>
    </citation>
    <scope>NUCLEOTIDE SEQUENCE [LARGE SCALE GENOMIC DNA]</scope>
    <source>
        <strain evidence="4">f. Nagariensis / Eve</strain>
    </source>
</reference>
<feature type="compositionally biased region" description="Gly residues" evidence="2">
    <location>
        <begin position="671"/>
        <end position="682"/>
    </location>
</feature>
<feature type="compositionally biased region" description="Acidic residues" evidence="2">
    <location>
        <begin position="1"/>
        <end position="13"/>
    </location>
</feature>
<feature type="region of interest" description="Disordered" evidence="2">
    <location>
        <begin position="1819"/>
        <end position="1849"/>
    </location>
</feature>
<feature type="compositionally biased region" description="Low complexity" evidence="2">
    <location>
        <begin position="2623"/>
        <end position="2632"/>
    </location>
</feature>
<feature type="compositionally biased region" description="Basic and acidic residues" evidence="2">
    <location>
        <begin position="2271"/>
        <end position="2280"/>
    </location>
</feature>
<feature type="region of interest" description="Disordered" evidence="2">
    <location>
        <begin position="1140"/>
        <end position="1159"/>
    </location>
</feature>
<feature type="compositionally biased region" description="Basic and acidic residues" evidence="2">
    <location>
        <begin position="2292"/>
        <end position="2301"/>
    </location>
</feature>
<feature type="region of interest" description="Disordered" evidence="2">
    <location>
        <begin position="474"/>
        <end position="498"/>
    </location>
</feature>
<evidence type="ECO:0000313" key="4">
    <source>
        <dbReference type="Proteomes" id="UP000001058"/>
    </source>
</evidence>
<dbReference type="STRING" id="3068.D8U679"/>
<evidence type="ECO:0000256" key="2">
    <source>
        <dbReference type="SAM" id="MobiDB-lite"/>
    </source>
</evidence>
<feature type="region of interest" description="Disordered" evidence="2">
    <location>
        <begin position="2782"/>
        <end position="2840"/>
    </location>
</feature>
<feature type="region of interest" description="Disordered" evidence="2">
    <location>
        <begin position="1305"/>
        <end position="1325"/>
    </location>
</feature>
<feature type="compositionally biased region" description="Acidic residues" evidence="2">
    <location>
        <begin position="2232"/>
        <end position="2242"/>
    </location>
</feature>
<feature type="region of interest" description="Disordered" evidence="2">
    <location>
        <begin position="402"/>
        <end position="441"/>
    </location>
</feature>
<dbReference type="RefSeq" id="XP_002954089.1">
    <property type="nucleotide sequence ID" value="XM_002954043.1"/>
</dbReference>
<feature type="compositionally biased region" description="Basic and acidic residues" evidence="2">
    <location>
        <begin position="1998"/>
        <end position="2056"/>
    </location>
</feature>
<gene>
    <name evidence="3" type="ORF">VOLCADRAFT_118629</name>
</gene>
<feature type="compositionally biased region" description="Low complexity" evidence="2">
    <location>
        <begin position="134"/>
        <end position="145"/>
    </location>
</feature>
<dbReference type="PANTHER" id="PTHR13037:SF24">
    <property type="entry name" value="POLYCOMB PROTEIN PCL-RELATED"/>
    <property type="match status" value="1"/>
</dbReference>
<dbReference type="GeneID" id="9624018"/>
<feature type="compositionally biased region" description="Low complexity" evidence="2">
    <location>
        <begin position="2448"/>
        <end position="2462"/>
    </location>
</feature>
<feature type="compositionally biased region" description="Gly residues" evidence="2">
    <location>
        <begin position="1587"/>
        <end position="1607"/>
    </location>
</feature>
<feature type="region of interest" description="Disordered" evidence="2">
    <location>
        <begin position="651"/>
        <end position="683"/>
    </location>
</feature>
<dbReference type="Proteomes" id="UP000001058">
    <property type="component" value="Unassembled WGS sequence"/>
</dbReference>
<feature type="region of interest" description="Disordered" evidence="2">
    <location>
        <begin position="1"/>
        <end position="145"/>
    </location>
</feature>
<feature type="region of interest" description="Disordered" evidence="2">
    <location>
        <begin position="1346"/>
        <end position="1366"/>
    </location>
</feature>
<feature type="compositionally biased region" description="Gly residues" evidence="2">
    <location>
        <begin position="404"/>
        <end position="416"/>
    </location>
</feature>
<feature type="region of interest" description="Disordered" evidence="2">
    <location>
        <begin position="2597"/>
        <end position="2632"/>
    </location>
</feature>
<feature type="region of interest" description="Disordered" evidence="2">
    <location>
        <begin position="1231"/>
        <end position="1266"/>
    </location>
</feature>
<feature type="region of interest" description="Disordered" evidence="2">
    <location>
        <begin position="1758"/>
        <end position="1798"/>
    </location>
</feature>
<feature type="compositionally biased region" description="Low complexity" evidence="2">
    <location>
        <begin position="1680"/>
        <end position="1705"/>
    </location>
</feature>
<dbReference type="KEGG" id="vcn:VOLCADRAFT_118629"/>
<dbReference type="InParanoid" id="D8U679"/>
<feature type="region of interest" description="Disordered" evidence="2">
    <location>
        <begin position="176"/>
        <end position="207"/>
    </location>
</feature>
<feature type="compositionally biased region" description="Gly residues" evidence="2">
    <location>
        <begin position="2505"/>
        <end position="2516"/>
    </location>
</feature>
<name>D8U679_VOLCA</name>
<feature type="compositionally biased region" description="Gly residues" evidence="2">
    <location>
        <begin position="1312"/>
        <end position="1323"/>
    </location>
</feature>
<evidence type="ECO:0000256" key="1">
    <source>
        <dbReference type="ARBA" id="ARBA00022581"/>
    </source>
</evidence>
<feature type="region of interest" description="Disordered" evidence="2">
    <location>
        <begin position="1587"/>
        <end position="1608"/>
    </location>
</feature>
<dbReference type="EMBL" id="GL378361">
    <property type="protein sequence ID" value="EFJ44806.1"/>
    <property type="molecule type" value="Genomic_DNA"/>
</dbReference>
<evidence type="ECO:0000313" key="3">
    <source>
        <dbReference type="EMBL" id="EFJ44806.1"/>
    </source>
</evidence>
<keyword evidence="4" id="KW-1185">Reference proteome</keyword>
<keyword evidence="1" id="KW-0945">Host-virus interaction</keyword>
<feature type="compositionally biased region" description="Low complexity" evidence="2">
    <location>
        <begin position="2796"/>
        <end position="2811"/>
    </location>
</feature>
<dbReference type="OrthoDB" id="553329at2759"/>
<feature type="region of interest" description="Disordered" evidence="2">
    <location>
        <begin position="1623"/>
        <end position="1724"/>
    </location>
</feature>
<feature type="compositionally biased region" description="Low complexity" evidence="2">
    <location>
        <begin position="82"/>
        <end position="98"/>
    </location>
</feature>
<feature type="compositionally biased region" description="Pro residues" evidence="2">
    <location>
        <begin position="2078"/>
        <end position="2089"/>
    </location>
</feature>
<feature type="compositionally biased region" description="Low complexity" evidence="2">
    <location>
        <begin position="2281"/>
        <end position="2290"/>
    </location>
</feature>
<feature type="compositionally biased region" description="Basic and acidic residues" evidence="2">
    <location>
        <begin position="1349"/>
        <end position="1360"/>
    </location>
</feature>
<feature type="compositionally biased region" description="Pro residues" evidence="2">
    <location>
        <begin position="1626"/>
        <end position="1641"/>
    </location>
</feature>
<feature type="compositionally biased region" description="Pro residues" evidence="2">
    <location>
        <begin position="1786"/>
        <end position="1795"/>
    </location>
</feature>
<feature type="compositionally biased region" description="Low complexity" evidence="2">
    <location>
        <begin position="1830"/>
        <end position="1849"/>
    </location>
</feature>
<feature type="compositionally biased region" description="Gly residues" evidence="2">
    <location>
        <begin position="1256"/>
        <end position="1266"/>
    </location>
</feature>
<feature type="compositionally biased region" description="Basic and acidic residues" evidence="2">
    <location>
        <begin position="2220"/>
        <end position="2231"/>
    </location>
</feature>
<feature type="compositionally biased region" description="Polar residues" evidence="2">
    <location>
        <begin position="17"/>
        <end position="36"/>
    </location>
</feature>